<protein>
    <submittedName>
        <fullName evidence="1">Uncharacterized protein</fullName>
    </submittedName>
</protein>
<reference evidence="1 2" key="1">
    <citation type="submission" date="2023-05" db="EMBL/GenBank/DDBJ databases">
        <title>Draft genome sequence of Streptomyces sp. B-S-A8 isolated from a cave soil in Thailand.</title>
        <authorList>
            <person name="Chamroensaksri N."/>
            <person name="Muangham S."/>
        </authorList>
    </citation>
    <scope>NUCLEOTIDE SEQUENCE [LARGE SCALE GENOMIC DNA]</scope>
    <source>
        <strain evidence="1 2">B-S-A8</strain>
    </source>
</reference>
<dbReference type="Proteomes" id="UP001224661">
    <property type="component" value="Unassembled WGS sequence"/>
</dbReference>
<keyword evidence="2" id="KW-1185">Reference proteome</keyword>
<sequence length="71" mass="7904">MNDLPDPIGLLLWSEDPSAQTATLGRPRAALWPRTDPHPVEQPDAVIKPRPIRIRAQQQPHTIRLAPTALT</sequence>
<dbReference type="RefSeq" id="WP_282515994.1">
    <property type="nucleotide sequence ID" value="NZ_JASCIR010000029.1"/>
</dbReference>
<evidence type="ECO:0000313" key="2">
    <source>
        <dbReference type="Proteomes" id="UP001224661"/>
    </source>
</evidence>
<proteinExistence type="predicted"/>
<organism evidence="1 2">
    <name type="scientific">Streptomyces solicavernae</name>
    <dbReference type="NCBI Taxonomy" id="3043614"/>
    <lineage>
        <taxon>Bacteria</taxon>
        <taxon>Bacillati</taxon>
        <taxon>Actinomycetota</taxon>
        <taxon>Actinomycetes</taxon>
        <taxon>Kitasatosporales</taxon>
        <taxon>Streptomycetaceae</taxon>
        <taxon>Streptomyces</taxon>
    </lineage>
</organism>
<name>A0ABT6RZD5_9ACTN</name>
<comment type="caution">
    <text evidence="1">The sequence shown here is derived from an EMBL/GenBank/DDBJ whole genome shotgun (WGS) entry which is preliminary data.</text>
</comment>
<gene>
    <name evidence="1" type="ORF">QIS99_25540</name>
</gene>
<accession>A0ABT6RZD5</accession>
<dbReference type="EMBL" id="JASCIR010000029">
    <property type="protein sequence ID" value="MDI3389529.1"/>
    <property type="molecule type" value="Genomic_DNA"/>
</dbReference>
<evidence type="ECO:0000313" key="1">
    <source>
        <dbReference type="EMBL" id="MDI3389529.1"/>
    </source>
</evidence>